<evidence type="ECO:0000313" key="5">
    <source>
        <dbReference type="Proteomes" id="UP000231279"/>
    </source>
</evidence>
<evidence type="ECO:0000256" key="2">
    <source>
        <dbReference type="PIRSR" id="PIRSR613078-1"/>
    </source>
</evidence>
<dbReference type="FunFam" id="3.40.50.1240:FF:000137">
    <property type="match status" value="1"/>
</dbReference>
<dbReference type="InterPro" id="IPR050275">
    <property type="entry name" value="PGM_Phosphatase"/>
</dbReference>
<proteinExistence type="inferred from homology"/>
<dbReference type="AlphaFoldDB" id="A0A2G9GKA7"/>
<sequence length="248" mass="27169">MADSISRTCALTQSKCDGPDGNGGSILTTRKYAEIIVVRHGETEWNVERRIQGQADVDLNDVGRQQAVVVADRLSREPKISAIYSSDLKRAFDTSETIAKGCGVLEVTKDPDLQERHLGDLQGVLFDETEKVNPEAHRAFKSDRDDQEIPGGGESRIQLYQRCTSALQRIAKKHIGERVVVVSHGATIEALDRRAYPYGQYRGVPNASVSVFHVSAEDEWSIKSWADVSHVNQTGFLPSGFGGDGNSG</sequence>
<dbReference type="PANTHER" id="PTHR48100:SF34">
    <property type="entry name" value="PHOSPHOGLYCERATE MUTASE-LIKE PROTEIN 4"/>
    <property type="match status" value="1"/>
</dbReference>
<dbReference type="GO" id="GO:0005829">
    <property type="term" value="C:cytosol"/>
    <property type="evidence" value="ECO:0007669"/>
    <property type="project" value="TreeGrafter"/>
</dbReference>
<feature type="active site" description="Tele-phosphohistidine intermediate" evidence="2">
    <location>
        <position position="40"/>
    </location>
</feature>
<evidence type="ECO:0000256" key="1">
    <source>
        <dbReference type="ARBA" id="ARBA00038362"/>
    </source>
</evidence>
<dbReference type="Proteomes" id="UP000231279">
    <property type="component" value="Unassembled WGS sequence"/>
</dbReference>
<dbReference type="SMART" id="SM00855">
    <property type="entry name" value="PGAM"/>
    <property type="match status" value="1"/>
</dbReference>
<evidence type="ECO:0000256" key="3">
    <source>
        <dbReference type="PIRSR" id="PIRSR613078-2"/>
    </source>
</evidence>
<keyword evidence="4" id="KW-0378">Hydrolase</keyword>
<evidence type="ECO:0000313" key="4">
    <source>
        <dbReference type="EMBL" id="PIN05645.1"/>
    </source>
</evidence>
<dbReference type="Pfam" id="PF00300">
    <property type="entry name" value="His_Phos_1"/>
    <property type="match status" value="1"/>
</dbReference>
<dbReference type="OrthoDB" id="354304at2759"/>
<dbReference type="InterPro" id="IPR001345">
    <property type="entry name" value="PG/BPGM_mutase_AS"/>
</dbReference>
<dbReference type="STRING" id="429701.A0A2G9GKA7"/>
<name>A0A2G9GKA7_9LAMI</name>
<feature type="binding site" evidence="3">
    <location>
        <position position="90"/>
    </location>
    <ligand>
        <name>substrate</name>
    </ligand>
</feature>
<dbReference type="SUPFAM" id="SSF53254">
    <property type="entry name" value="Phosphoglycerate mutase-like"/>
    <property type="match status" value="1"/>
</dbReference>
<keyword evidence="5" id="KW-1185">Reference proteome</keyword>
<dbReference type="Gene3D" id="3.40.50.1240">
    <property type="entry name" value="Phosphoglycerate mutase-like"/>
    <property type="match status" value="1"/>
</dbReference>
<organism evidence="4 5">
    <name type="scientific">Handroanthus impetiginosus</name>
    <dbReference type="NCBI Taxonomy" id="429701"/>
    <lineage>
        <taxon>Eukaryota</taxon>
        <taxon>Viridiplantae</taxon>
        <taxon>Streptophyta</taxon>
        <taxon>Embryophyta</taxon>
        <taxon>Tracheophyta</taxon>
        <taxon>Spermatophyta</taxon>
        <taxon>Magnoliopsida</taxon>
        <taxon>eudicotyledons</taxon>
        <taxon>Gunneridae</taxon>
        <taxon>Pentapetalae</taxon>
        <taxon>asterids</taxon>
        <taxon>lamiids</taxon>
        <taxon>Lamiales</taxon>
        <taxon>Bignoniaceae</taxon>
        <taxon>Crescentiina</taxon>
        <taxon>Tabebuia alliance</taxon>
        <taxon>Handroanthus</taxon>
    </lineage>
</organism>
<dbReference type="EC" id="3.1.3.3" evidence="4"/>
<comment type="similarity">
    <text evidence="1">Belongs to the phosphoglycerate mutase family.</text>
</comment>
<dbReference type="EMBL" id="NKXS01004675">
    <property type="protein sequence ID" value="PIN05645.1"/>
    <property type="molecule type" value="Genomic_DNA"/>
</dbReference>
<reference evidence="5" key="1">
    <citation type="journal article" date="2018" name="Gigascience">
        <title>Genome assembly of the Pink Ipe (Handroanthus impetiginosus, Bignoniaceae), a highly valued, ecologically keystone Neotropical timber forest tree.</title>
        <authorList>
            <person name="Silva-Junior O.B."/>
            <person name="Grattapaglia D."/>
            <person name="Novaes E."/>
            <person name="Collevatti R.G."/>
        </authorList>
    </citation>
    <scope>NUCLEOTIDE SEQUENCE [LARGE SCALE GENOMIC DNA]</scope>
    <source>
        <strain evidence="5">cv. UFG-1</strain>
    </source>
</reference>
<dbReference type="CDD" id="cd07067">
    <property type="entry name" value="HP_PGM_like"/>
    <property type="match status" value="1"/>
</dbReference>
<feature type="active site" description="Proton donor/acceptor" evidence="2">
    <location>
        <position position="115"/>
    </location>
</feature>
<accession>A0A2G9GKA7</accession>
<comment type="caution">
    <text evidence="4">The sequence shown here is derived from an EMBL/GenBank/DDBJ whole genome shotgun (WGS) entry which is preliminary data.</text>
</comment>
<gene>
    <name evidence="4" type="ORF">CDL12_21815</name>
</gene>
<dbReference type="InterPro" id="IPR013078">
    <property type="entry name" value="His_Pase_superF_clade-1"/>
</dbReference>
<dbReference type="PANTHER" id="PTHR48100">
    <property type="entry name" value="BROAD-SPECIFICITY PHOSPHATASE YOR283W-RELATED"/>
    <property type="match status" value="1"/>
</dbReference>
<dbReference type="GO" id="GO:0016791">
    <property type="term" value="F:phosphatase activity"/>
    <property type="evidence" value="ECO:0007669"/>
    <property type="project" value="TreeGrafter"/>
</dbReference>
<feature type="binding site" evidence="3">
    <location>
        <begin position="39"/>
        <end position="46"/>
    </location>
    <ligand>
        <name>substrate</name>
    </ligand>
</feature>
<dbReference type="InterPro" id="IPR029033">
    <property type="entry name" value="His_PPase_superfam"/>
</dbReference>
<dbReference type="PROSITE" id="PS00175">
    <property type="entry name" value="PG_MUTASE"/>
    <property type="match status" value="1"/>
</dbReference>
<protein>
    <submittedName>
        <fullName evidence="4">Phosphoglycerate mutase</fullName>
        <ecNumber evidence="4">3.1.3.3</ecNumber>
    </submittedName>
</protein>